<proteinExistence type="predicted"/>
<reference evidence="1 2" key="1">
    <citation type="submission" date="2018-11" db="EMBL/GenBank/DDBJ databases">
        <authorList>
            <consortium name="Pathogen Informatics"/>
        </authorList>
    </citation>
    <scope>NUCLEOTIDE SEQUENCE [LARGE SCALE GENOMIC DNA]</scope>
</reference>
<dbReference type="AlphaFoldDB" id="A0A3P7S304"/>
<evidence type="ECO:0000313" key="2">
    <source>
        <dbReference type="Proteomes" id="UP000281553"/>
    </source>
</evidence>
<dbReference type="Proteomes" id="UP000281553">
    <property type="component" value="Unassembled WGS sequence"/>
</dbReference>
<protein>
    <submittedName>
        <fullName evidence="1">Uncharacterized protein</fullName>
    </submittedName>
</protein>
<name>A0A3P7S304_DIBLA</name>
<evidence type="ECO:0000313" key="1">
    <source>
        <dbReference type="EMBL" id="VDN49206.1"/>
    </source>
</evidence>
<keyword evidence="2" id="KW-1185">Reference proteome</keyword>
<dbReference type="EMBL" id="UYRU01120473">
    <property type="protein sequence ID" value="VDN49206.1"/>
    <property type="molecule type" value="Genomic_DNA"/>
</dbReference>
<sequence>MLYGQLDREHSIITLTSDDKRKPESLDLTRCDYVPIHSMMLE</sequence>
<organism evidence="1 2">
    <name type="scientific">Dibothriocephalus latus</name>
    <name type="common">Fish tapeworm</name>
    <name type="synonym">Diphyllobothrium latum</name>
    <dbReference type="NCBI Taxonomy" id="60516"/>
    <lineage>
        <taxon>Eukaryota</taxon>
        <taxon>Metazoa</taxon>
        <taxon>Spiralia</taxon>
        <taxon>Lophotrochozoa</taxon>
        <taxon>Platyhelminthes</taxon>
        <taxon>Cestoda</taxon>
        <taxon>Eucestoda</taxon>
        <taxon>Diphyllobothriidea</taxon>
        <taxon>Diphyllobothriidae</taxon>
        <taxon>Dibothriocephalus</taxon>
    </lineage>
</organism>
<gene>
    <name evidence="1" type="ORF">DILT_LOCUS19757</name>
</gene>
<accession>A0A3P7S304</accession>